<dbReference type="STRING" id="912594.AWC12_23115"/>
<dbReference type="Proteomes" id="UP000078396">
    <property type="component" value="Unassembled WGS sequence"/>
</dbReference>
<gene>
    <name evidence="4" type="ORF">A4X20_16130</name>
</gene>
<dbReference type="Gene3D" id="3.30.450.40">
    <property type="match status" value="1"/>
</dbReference>
<keyword evidence="2" id="KW-0804">Transcription</keyword>
<dbReference type="RefSeq" id="WP_064280905.1">
    <property type="nucleotide sequence ID" value="NZ_LWCS01000015.1"/>
</dbReference>
<feature type="domain" description="ANTAR" evidence="3">
    <location>
        <begin position="160"/>
        <end position="230"/>
    </location>
</feature>
<sequence length="249" mass="26419">MDSDRAARIWTAVALRAMREKTPISPAHACLECVEALTADGAGLMFATGSESVEPVYFTGPEAEEADTLQTTLGEGPGFDAVSTGQPILADNMASSLSMRQWPMFAAHMERLGVGAIHSFPLALGAIRVGALNLYSFIPRELDSDNLVDALVYADTALLLTLDTRSGIDTTANGGITNGQTPALWRAEVHQAAGMVSAQLGLSVLDALVRLRAHAYSHDMSLTALAREVVERRVRFDPEGAADPAQGEP</sequence>
<dbReference type="AlphaFoldDB" id="A0A178LYH9"/>
<evidence type="ECO:0000313" key="4">
    <source>
        <dbReference type="EMBL" id="OAN39879.1"/>
    </source>
</evidence>
<dbReference type="InterPro" id="IPR029016">
    <property type="entry name" value="GAF-like_dom_sf"/>
</dbReference>
<keyword evidence="1" id="KW-0805">Transcription regulation</keyword>
<protein>
    <recommendedName>
        <fullName evidence="3">ANTAR domain-containing protein</fullName>
    </recommendedName>
</protein>
<evidence type="ECO:0000256" key="2">
    <source>
        <dbReference type="ARBA" id="ARBA00023163"/>
    </source>
</evidence>
<dbReference type="GO" id="GO:0003723">
    <property type="term" value="F:RNA binding"/>
    <property type="evidence" value="ECO:0007669"/>
    <property type="project" value="InterPro"/>
</dbReference>
<dbReference type="eggNOG" id="COG2203">
    <property type="taxonomic scope" value="Bacteria"/>
</dbReference>
<dbReference type="EMBL" id="LWCS01000015">
    <property type="protein sequence ID" value="OAN39879.1"/>
    <property type="molecule type" value="Genomic_DNA"/>
</dbReference>
<reference evidence="4 5" key="1">
    <citation type="submission" date="2016-04" db="EMBL/GenBank/DDBJ databases">
        <title>Draft Genome Sequences of Staphylococcus capitis Strain H36, S. capitis Strain H65, S. cohnii Strain H62, S. hominis Strain H69, Mycobacterium iranicum Strain H39, Plantibacter sp. Strain H53, Pseudomonas oryzihabitans Strain H72, and Microbacterium sp. Strain H83, isolated from residential settings.</title>
        <authorList>
            <person name="Lymperopoulou D."/>
            <person name="Adams R.I."/>
            <person name="Lindow S."/>
            <person name="Coil D.A."/>
            <person name="Jospin G."/>
            <person name="Eisen J.A."/>
        </authorList>
    </citation>
    <scope>NUCLEOTIDE SEQUENCE [LARGE SCALE GENOMIC DNA]</scope>
    <source>
        <strain evidence="4 5">H39</strain>
    </source>
</reference>
<dbReference type="Gene3D" id="1.10.10.10">
    <property type="entry name" value="Winged helix-like DNA-binding domain superfamily/Winged helix DNA-binding domain"/>
    <property type="match status" value="1"/>
</dbReference>
<evidence type="ECO:0000256" key="1">
    <source>
        <dbReference type="ARBA" id="ARBA00023015"/>
    </source>
</evidence>
<proteinExistence type="predicted"/>
<accession>A0A178LYH9</accession>
<evidence type="ECO:0000313" key="5">
    <source>
        <dbReference type="Proteomes" id="UP000078396"/>
    </source>
</evidence>
<dbReference type="OrthoDB" id="7466251at2"/>
<dbReference type="Pfam" id="PF13185">
    <property type="entry name" value="GAF_2"/>
    <property type="match status" value="1"/>
</dbReference>
<evidence type="ECO:0000259" key="3">
    <source>
        <dbReference type="SMART" id="SM01012"/>
    </source>
</evidence>
<dbReference type="SMART" id="SM01012">
    <property type="entry name" value="ANTAR"/>
    <property type="match status" value="1"/>
</dbReference>
<organism evidence="4 5">
    <name type="scientific">Mycolicibacterium iranicum</name>
    <name type="common">Mycobacterium iranicum</name>
    <dbReference type="NCBI Taxonomy" id="912594"/>
    <lineage>
        <taxon>Bacteria</taxon>
        <taxon>Bacillati</taxon>
        <taxon>Actinomycetota</taxon>
        <taxon>Actinomycetes</taxon>
        <taxon>Mycobacteriales</taxon>
        <taxon>Mycobacteriaceae</taxon>
        <taxon>Mycolicibacterium</taxon>
    </lineage>
</organism>
<comment type="caution">
    <text evidence="4">The sequence shown here is derived from an EMBL/GenBank/DDBJ whole genome shotgun (WGS) entry which is preliminary data.</text>
</comment>
<dbReference type="SUPFAM" id="SSF55781">
    <property type="entry name" value="GAF domain-like"/>
    <property type="match status" value="1"/>
</dbReference>
<dbReference type="InterPro" id="IPR003018">
    <property type="entry name" value="GAF"/>
</dbReference>
<dbReference type="InterPro" id="IPR005561">
    <property type="entry name" value="ANTAR"/>
</dbReference>
<dbReference type="InterPro" id="IPR036388">
    <property type="entry name" value="WH-like_DNA-bd_sf"/>
</dbReference>
<name>A0A178LYH9_MYCIR</name>